<dbReference type="Gene3D" id="3.40.50.720">
    <property type="entry name" value="NAD(P)-binding Rossmann-like Domain"/>
    <property type="match status" value="1"/>
</dbReference>
<dbReference type="RefSeq" id="WP_109252063.1">
    <property type="nucleotide sequence ID" value="NZ_QEXV01000001.1"/>
</dbReference>
<organism evidence="4 5">
    <name type="scientific">Marinicauda salina</name>
    <dbReference type="NCBI Taxonomy" id="2135793"/>
    <lineage>
        <taxon>Bacteria</taxon>
        <taxon>Pseudomonadati</taxon>
        <taxon>Pseudomonadota</taxon>
        <taxon>Alphaproteobacteria</taxon>
        <taxon>Maricaulales</taxon>
        <taxon>Maricaulaceae</taxon>
        <taxon>Marinicauda</taxon>
    </lineage>
</organism>
<evidence type="ECO:0000256" key="2">
    <source>
        <dbReference type="ARBA" id="ARBA00023002"/>
    </source>
</evidence>
<dbReference type="InterPro" id="IPR002347">
    <property type="entry name" value="SDR_fam"/>
</dbReference>
<dbReference type="PANTHER" id="PTHR24321">
    <property type="entry name" value="DEHYDROGENASES, SHORT CHAIN"/>
    <property type="match status" value="1"/>
</dbReference>
<dbReference type="SMART" id="SM00822">
    <property type="entry name" value="PKS_KR"/>
    <property type="match status" value="1"/>
</dbReference>
<keyword evidence="5" id="KW-1185">Reference proteome</keyword>
<dbReference type="InterPro" id="IPR057326">
    <property type="entry name" value="KR_dom"/>
</dbReference>
<dbReference type="Pfam" id="PF13561">
    <property type="entry name" value="adh_short_C2"/>
    <property type="match status" value="1"/>
</dbReference>
<gene>
    <name evidence="4" type="ORF">DDZ18_04145</name>
</gene>
<keyword evidence="2" id="KW-0560">Oxidoreductase</keyword>
<dbReference type="NCBIfam" id="NF005559">
    <property type="entry name" value="PRK07231.1"/>
    <property type="match status" value="1"/>
</dbReference>
<dbReference type="EMBL" id="QEXV01000001">
    <property type="protein sequence ID" value="PWE18789.1"/>
    <property type="molecule type" value="Genomic_DNA"/>
</dbReference>
<proteinExistence type="inferred from homology"/>
<comment type="caution">
    <text evidence="4">The sequence shown here is derived from an EMBL/GenBank/DDBJ whole genome shotgun (WGS) entry which is preliminary data.</text>
</comment>
<dbReference type="Proteomes" id="UP000245168">
    <property type="component" value="Unassembled WGS sequence"/>
</dbReference>
<protein>
    <submittedName>
        <fullName evidence="4">Short-chain dehydrogenase</fullName>
    </submittedName>
</protein>
<evidence type="ECO:0000256" key="1">
    <source>
        <dbReference type="ARBA" id="ARBA00006484"/>
    </source>
</evidence>
<reference evidence="5" key="1">
    <citation type="submission" date="2018-05" db="EMBL/GenBank/DDBJ databases">
        <authorList>
            <person name="Liu B.-T."/>
        </authorList>
    </citation>
    <scope>NUCLEOTIDE SEQUENCE [LARGE SCALE GENOMIC DNA]</scope>
    <source>
        <strain evidence="5">WD6-1</strain>
    </source>
</reference>
<evidence type="ECO:0000313" key="4">
    <source>
        <dbReference type="EMBL" id="PWE18789.1"/>
    </source>
</evidence>
<dbReference type="FunFam" id="3.40.50.720:FF:000084">
    <property type="entry name" value="Short-chain dehydrogenase reductase"/>
    <property type="match status" value="1"/>
</dbReference>
<evidence type="ECO:0000259" key="3">
    <source>
        <dbReference type="SMART" id="SM00822"/>
    </source>
</evidence>
<dbReference type="OrthoDB" id="198783at2"/>
<evidence type="ECO:0000313" key="5">
    <source>
        <dbReference type="Proteomes" id="UP000245168"/>
    </source>
</evidence>
<dbReference type="PRINTS" id="PR00080">
    <property type="entry name" value="SDRFAMILY"/>
</dbReference>
<dbReference type="AlphaFoldDB" id="A0A2U2BXT4"/>
<dbReference type="SUPFAM" id="SSF51735">
    <property type="entry name" value="NAD(P)-binding Rossmann-fold domains"/>
    <property type="match status" value="1"/>
</dbReference>
<comment type="similarity">
    <text evidence="1">Belongs to the short-chain dehydrogenases/reductases (SDR) family.</text>
</comment>
<dbReference type="PRINTS" id="PR00081">
    <property type="entry name" value="GDHRDH"/>
</dbReference>
<dbReference type="PANTHER" id="PTHR24321:SF15">
    <property type="entry name" value="OXIDOREDUCTASE UCPA"/>
    <property type="match status" value="1"/>
</dbReference>
<sequence>MKSLENKTALVTGAARGIGAAIARRFAEAGATVIITDIDAGGAKSVAEGLGPPAVHRRLDVREEDQWRATAEWVGREFGRLDALVNNAGITGFLETPGPHDPEHLDLESWREVHRVNSDGVALGCKYAIGLMKAEGGAIVNISSRSGIVGIPGAAAYAASKAAVRNHTKSVALYCAQAGYAIRCNSIHPAAVMTEMWDAMLGAGAQRDAIMASIEAGVPMGRFGTPGEVAEAALYLASDASSYVTGTELHVDGGILAGAEAAPAKAE</sequence>
<dbReference type="GO" id="GO:0016491">
    <property type="term" value="F:oxidoreductase activity"/>
    <property type="evidence" value="ECO:0007669"/>
    <property type="project" value="UniProtKB-KW"/>
</dbReference>
<accession>A0A2U2BXT4</accession>
<dbReference type="InterPro" id="IPR036291">
    <property type="entry name" value="NAD(P)-bd_dom_sf"/>
</dbReference>
<name>A0A2U2BXT4_9PROT</name>
<feature type="domain" description="Ketoreductase" evidence="3">
    <location>
        <begin position="7"/>
        <end position="196"/>
    </location>
</feature>